<organism evidence="2 3">
    <name type="scientific">Candidatus Scalindua rubra</name>
    <dbReference type="NCBI Taxonomy" id="1872076"/>
    <lineage>
        <taxon>Bacteria</taxon>
        <taxon>Pseudomonadati</taxon>
        <taxon>Planctomycetota</taxon>
        <taxon>Candidatus Brocadiia</taxon>
        <taxon>Candidatus Brocadiales</taxon>
        <taxon>Candidatus Scalinduaceae</taxon>
        <taxon>Candidatus Scalindua</taxon>
    </lineage>
</organism>
<comment type="caution">
    <text evidence="2">The sequence shown here is derived from an EMBL/GenBank/DDBJ whole genome shotgun (WGS) entry which is preliminary data.</text>
</comment>
<reference evidence="2 3" key="1">
    <citation type="submission" date="2016-07" db="EMBL/GenBank/DDBJ databases">
        <title>Draft genome of Scalindua rubra, obtained from a brine-seawater interface in the Red Sea, sheds light on salt adaptation in anammox bacteria.</title>
        <authorList>
            <person name="Speth D.R."/>
            <person name="Lagkouvardos I."/>
            <person name="Wang Y."/>
            <person name="Qian P.-Y."/>
            <person name="Dutilh B.E."/>
            <person name="Jetten M.S."/>
        </authorList>
    </citation>
    <scope>NUCLEOTIDE SEQUENCE [LARGE SCALE GENOMIC DNA]</scope>
    <source>
        <strain evidence="2">BSI-1</strain>
    </source>
</reference>
<keyword evidence="1" id="KW-0812">Transmembrane</keyword>
<name>A0A1E3XA28_9BACT</name>
<dbReference type="EMBL" id="MAYW01000060">
    <property type="protein sequence ID" value="ODS32495.1"/>
    <property type="molecule type" value="Genomic_DNA"/>
</dbReference>
<proteinExistence type="predicted"/>
<keyword evidence="1" id="KW-1133">Transmembrane helix</keyword>
<accession>A0A1E3XA28</accession>
<evidence type="ECO:0000313" key="3">
    <source>
        <dbReference type="Proteomes" id="UP000094056"/>
    </source>
</evidence>
<protein>
    <submittedName>
        <fullName evidence="2">Uncharacterized protein</fullName>
    </submittedName>
</protein>
<gene>
    <name evidence="2" type="ORF">SCARUB_02396</name>
</gene>
<sequence>MEVATINLIITTIIAGIVAYVGVLQYQTNKRQQLINEEKFKLDLFDKRFKVYEATKYLFTQILQLGNIDLQKIRKFRLITMDAVFLFDDEIHKYLEKEIHLKALKINNIVKKYKDLPEGSKKVELCREQAEIVNWFRDEYFKLQNVFSPYLKFKVWK</sequence>
<feature type="transmembrane region" description="Helical" evidence="1">
    <location>
        <begin position="6"/>
        <end position="26"/>
    </location>
</feature>
<dbReference type="AlphaFoldDB" id="A0A1E3XA28"/>
<dbReference type="Proteomes" id="UP000094056">
    <property type="component" value="Unassembled WGS sequence"/>
</dbReference>
<keyword evidence="1" id="KW-0472">Membrane</keyword>
<evidence type="ECO:0000256" key="1">
    <source>
        <dbReference type="SAM" id="Phobius"/>
    </source>
</evidence>
<evidence type="ECO:0000313" key="2">
    <source>
        <dbReference type="EMBL" id="ODS32495.1"/>
    </source>
</evidence>